<name>A0A5B7HDD0_PORTR</name>
<gene>
    <name evidence="1" type="ORF">E2C01_062185</name>
</gene>
<comment type="caution">
    <text evidence="1">The sequence shown here is derived from an EMBL/GenBank/DDBJ whole genome shotgun (WGS) entry which is preliminary data.</text>
</comment>
<accession>A0A5B7HDD0</accession>
<dbReference type="AlphaFoldDB" id="A0A5B7HDD0"/>
<sequence length="73" mass="8079">MVKAAWRQEVKWRNVACLNNGWGESKAEEATQGSVSLHFCLAGWQQIWDGGKFDQVGGAKDMNIKLASQSVEP</sequence>
<protein>
    <submittedName>
        <fullName evidence="1">Uncharacterized protein</fullName>
    </submittedName>
</protein>
<dbReference type="EMBL" id="VSRR010027074">
    <property type="protein sequence ID" value="MPC67996.1"/>
    <property type="molecule type" value="Genomic_DNA"/>
</dbReference>
<proteinExistence type="predicted"/>
<evidence type="ECO:0000313" key="2">
    <source>
        <dbReference type="Proteomes" id="UP000324222"/>
    </source>
</evidence>
<keyword evidence="2" id="KW-1185">Reference proteome</keyword>
<organism evidence="1 2">
    <name type="scientific">Portunus trituberculatus</name>
    <name type="common">Swimming crab</name>
    <name type="synonym">Neptunus trituberculatus</name>
    <dbReference type="NCBI Taxonomy" id="210409"/>
    <lineage>
        <taxon>Eukaryota</taxon>
        <taxon>Metazoa</taxon>
        <taxon>Ecdysozoa</taxon>
        <taxon>Arthropoda</taxon>
        <taxon>Crustacea</taxon>
        <taxon>Multicrustacea</taxon>
        <taxon>Malacostraca</taxon>
        <taxon>Eumalacostraca</taxon>
        <taxon>Eucarida</taxon>
        <taxon>Decapoda</taxon>
        <taxon>Pleocyemata</taxon>
        <taxon>Brachyura</taxon>
        <taxon>Eubrachyura</taxon>
        <taxon>Portunoidea</taxon>
        <taxon>Portunidae</taxon>
        <taxon>Portuninae</taxon>
        <taxon>Portunus</taxon>
    </lineage>
</organism>
<evidence type="ECO:0000313" key="1">
    <source>
        <dbReference type="EMBL" id="MPC67996.1"/>
    </source>
</evidence>
<reference evidence="1 2" key="1">
    <citation type="submission" date="2019-05" db="EMBL/GenBank/DDBJ databases">
        <title>Another draft genome of Portunus trituberculatus and its Hox gene families provides insights of decapod evolution.</title>
        <authorList>
            <person name="Jeong J.-H."/>
            <person name="Song I."/>
            <person name="Kim S."/>
            <person name="Choi T."/>
            <person name="Kim D."/>
            <person name="Ryu S."/>
            <person name="Kim W."/>
        </authorList>
    </citation>
    <scope>NUCLEOTIDE SEQUENCE [LARGE SCALE GENOMIC DNA]</scope>
    <source>
        <tissue evidence="1">Muscle</tissue>
    </source>
</reference>
<dbReference type="Proteomes" id="UP000324222">
    <property type="component" value="Unassembled WGS sequence"/>
</dbReference>